<protein>
    <recommendedName>
        <fullName evidence="3">CCHC-type domain-containing protein</fullName>
    </recommendedName>
</protein>
<dbReference type="Proteomes" id="UP000265520">
    <property type="component" value="Unassembled WGS sequence"/>
</dbReference>
<evidence type="ECO:0000313" key="5">
    <source>
        <dbReference type="Proteomes" id="UP000265520"/>
    </source>
</evidence>
<name>A0A392VLL3_9FABA</name>
<dbReference type="Gene3D" id="4.10.60.10">
    <property type="entry name" value="Zinc finger, CCHC-type"/>
    <property type="match status" value="1"/>
</dbReference>
<keyword evidence="1" id="KW-0863">Zinc-finger</keyword>
<evidence type="ECO:0000259" key="3">
    <source>
        <dbReference type="PROSITE" id="PS50158"/>
    </source>
</evidence>
<dbReference type="GO" id="GO:0003676">
    <property type="term" value="F:nucleic acid binding"/>
    <property type="evidence" value="ECO:0007669"/>
    <property type="project" value="InterPro"/>
</dbReference>
<proteinExistence type="predicted"/>
<reference evidence="4 5" key="1">
    <citation type="journal article" date="2018" name="Front. Plant Sci.">
        <title>Red Clover (Trifolium pratense) and Zigzag Clover (T. medium) - A Picture of Genomic Similarities and Differences.</title>
        <authorList>
            <person name="Dluhosova J."/>
            <person name="Istvanek J."/>
            <person name="Nedelnik J."/>
            <person name="Repkova J."/>
        </authorList>
    </citation>
    <scope>NUCLEOTIDE SEQUENCE [LARGE SCALE GENOMIC DNA]</scope>
    <source>
        <strain evidence="5">cv. 10/8</strain>
        <tissue evidence="4">Leaf</tissue>
    </source>
</reference>
<keyword evidence="1" id="KW-0862">Zinc</keyword>
<organism evidence="4 5">
    <name type="scientific">Trifolium medium</name>
    <dbReference type="NCBI Taxonomy" id="97028"/>
    <lineage>
        <taxon>Eukaryota</taxon>
        <taxon>Viridiplantae</taxon>
        <taxon>Streptophyta</taxon>
        <taxon>Embryophyta</taxon>
        <taxon>Tracheophyta</taxon>
        <taxon>Spermatophyta</taxon>
        <taxon>Magnoliopsida</taxon>
        <taxon>eudicotyledons</taxon>
        <taxon>Gunneridae</taxon>
        <taxon>Pentapetalae</taxon>
        <taxon>rosids</taxon>
        <taxon>fabids</taxon>
        <taxon>Fabales</taxon>
        <taxon>Fabaceae</taxon>
        <taxon>Papilionoideae</taxon>
        <taxon>50 kb inversion clade</taxon>
        <taxon>NPAAA clade</taxon>
        <taxon>Hologalegina</taxon>
        <taxon>IRL clade</taxon>
        <taxon>Trifolieae</taxon>
        <taxon>Trifolium</taxon>
    </lineage>
</organism>
<feature type="region of interest" description="Disordered" evidence="2">
    <location>
        <begin position="1"/>
        <end position="26"/>
    </location>
</feature>
<keyword evidence="1" id="KW-0479">Metal-binding</keyword>
<dbReference type="GO" id="GO:0008270">
    <property type="term" value="F:zinc ion binding"/>
    <property type="evidence" value="ECO:0007669"/>
    <property type="project" value="UniProtKB-KW"/>
</dbReference>
<dbReference type="SUPFAM" id="SSF57756">
    <property type="entry name" value="Retrovirus zinc finger-like domains"/>
    <property type="match status" value="1"/>
</dbReference>
<evidence type="ECO:0000256" key="1">
    <source>
        <dbReference type="PROSITE-ProRule" id="PRU00047"/>
    </source>
</evidence>
<dbReference type="InterPro" id="IPR001878">
    <property type="entry name" value="Znf_CCHC"/>
</dbReference>
<dbReference type="AlphaFoldDB" id="A0A392VLL3"/>
<dbReference type="PROSITE" id="PS50158">
    <property type="entry name" value="ZF_CCHC"/>
    <property type="match status" value="1"/>
</dbReference>
<dbReference type="EMBL" id="LXQA011189943">
    <property type="protein sequence ID" value="MCI88322.1"/>
    <property type="molecule type" value="Genomic_DNA"/>
</dbReference>
<sequence>MGRGKPYGRGGRRPDEGSGSGGGGSRVRNCFTCGLPGHHFYDCPKKGGKCF</sequence>
<evidence type="ECO:0000313" key="4">
    <source>
        <dbReference type="EMBL" id="MCI88322.1"/>
    </source>
</evidence>
<evidence type="ECO:0000256" key="2">
    <source>
        <dbReference type="SAM" id="MobiDB-lite"/>
    </source>
</evidence>
<accession>A0A392VLL3</accession>
<feature type="non-terminal residue" evidence="4">
    <location>
        <position position="51"/>
    </location>
</feature>
<keyword evidence="5" id="KW-1185">Reference proteome</keyword>
<dbReference type="InterPro" id="IPR036875">
    <property type="entry name" value="Znf_CCHC_sf"/>
</dbReference>
<feature type="domain" description="CCHC-type" evidence="3">
    <location>
        <begin position="30"/>
        <end position="45"/>
    </location>
</feature>
<comment type="caution">
    <text evidence="4">The sequence shown here is derived from an EMBL/GenBank/DDBJ whole genome shotgun (WGS) entry which is preliminary data.</text>
</comment>